<sequence>MTPSTEVLAEVDALFAARVADGVAPSSVWGVFDLHGLVATGGHGDRGDGRAPDADTVYRIASCTKSVTAATLLTLVAEGRVSLDDPITTAVPAFAEVVLPSADAPVPTLRMLLTMSGGLPTDDPWADRQESIDDDTFDAVLRAGLLFDSVPGTRFAYSNTGYALLGRAVARGAGVPYTEAVTERVLGPLGLTDTVFSAAEARGYVVTGQRDDDGSWTPQPMTGPGTFSPIGGLFSTVRDLARWARFLASASTTAPEDGPVSPADRRGMQQAMRIVPPSVVPTATRPTAYGFGLFVEQDDRAGEIVSHSGGYPGFSAHVRWSAEHGLGVVAFENATQAKVSVPAERALDLLLTEALDTRATATSATGAPATRVSDSAPGVRRTAEATHTARQAVTTLLRAWADPAVDDDTAADLGAAVCTPNVPLDRPWVARRRASVEGAQAVGADLAAAPVDEQSSVPSHLRWWIPGSAGRLRVEIRLAPLAPGRVQTLTVTPEHAEH</sequence>
<reference evidence="3 4" key="1">
    <citation type="journal article" date="2016" name="Front. Microbiol.">
        <title>Genomic Resource of Rice Seed Associated Bacteria.</title>
        <authorList>
            <person name="Midha S."/>
            <person name="Bansal K."/>
            <person name="Sharma S."/>
            <person name="Kumar N."/>
            <person name="Patil P.P."/>
            <person name="Chaudhry V."/>
            <person name="Patil P.B."/>
        </authorList>
    </citation>
    <scope>NUCLEOTIDE SEQUENCE [LARGE SCALE GENOMIC DNA]</scope>
    <source>
        <strain evidence="3 4">NS263</strain>
    </source>
</reference>
<gene>
    <name evidence="3" type="ORF">NS263_13540</name>
</gene>
<evidence type="ECO:0000313" key="4">
    <source>
        <dbReference type="Proteomes" id="UP000078335"/>
    </source>
</evidence>
<protein>
    <recommendedName>
        <fullName evidence="2">Beta-lactamase-related domain-containing protein</fullName>
    </recommendedName>
</protein>
<dbReference type="SUPFAM" id="SSF56601">
    <property type="entry name" value="beta-lactamase/transpeptidase-like"/>
    <property type="match status" value="1"/>
</dbReference>
<evidence type="ECO:0000256" key="1">
    <source>
        <dbReference type="SAM" id="MobiDB-lite"/>
    </source>
</evidence>
<evidence type="ECO:0000259" key="2">
    <source>
        <dbReference type="Pfam" id="PF00144"/>
    </source>
</evidence>
<dbReference type="PANTHER" id="PTHR46825">
    <property type="entry name" value="D-ALANYL-D-ALANINE-CARBOXYPEPTIDASE/ENDOPEPTIDASE AMPH"/>
    <property type="match status" value="1"/>
</dbReference>
<name>A0ABR5S3L0_9MICO</name>
<dbReference type="RefSeq" id="WP_058729779.1">
    <property type="nucleotide sequence ID" value="NZ_LDRB01000080.1"/>
</dbReference>
<feature type="region of interest" description="Disordered" evidence="1">
    <location>
        <begin position="360"/>
        <end position="387"/>
    </location>
</feature>
<comment type="caution">
    <text evidence="3">The sequence shown here is derived from an EMBL/GenBank/DDBJ whole genome shotgun (WGS) entry which is preliminary data.</text>
</comment>
<feature type="domain" description="Beta-lactamase-related" evidence="2">
    <location>
        <begin position="11"/>
        <end position="349"/>
    </location>
</feature>
<dbReference type="EMBL" id="LDRB01000080">
    <property type="protein sequence ID" value="KTR38369.1"/>
    <property type="molecule type" value="Genomic_DNA"/>
</dbReference>
<dbReference type="Proteomes" id="UP000078335">
    <property type="component" value="Unassembled WGS sequence"/>
</dbReference>
<keyword evidence="4" id="KW-1185">Reference proteome</keyword>
<dbReference type="Pfam" id="PF00144">
    <property type="entry name" value="Beta-lactamase"/>
    <property type="match status" value="1"/>
</dbReference>
<dbReference type="InterPro" id="IPR012338">
    <property type="entry name" value="Beta-lactam/transpept-like"/>
</dbReference>
<dbReference type="PANTHER" id="PTHR46825:SF9">
    <property type="entry name" value="BETA-LACTAMASE-RELATED DOMAIN-CONTAINING PROTEIN"/>
    <property type="match status" value="1"/>
</dbReference>
<accession>A0ABR5S3L0</accession>
<dbReference type="InterPro" id="IPR050491">
    <property type="entry name" value="AmpC-like"/>
</dbReference>
<dbReference type="InterPro" id="IPR001466">
    <property type="entry name" value="Beta-lactam-related"/>
</dbReference>
<proteinExistence type="predicted"/>
<feature type="compositionally biased region" description="Low complexity" evidence="1">
    <location>
        <begin position="360"/>
        <end position="370"/>
    </location>
</feature>
<evidence type="ECO:0000313" key="3">
    <source>
        <dbReference type="EMBL" id="KTR38369.1"/>
    </source>
</evidence>
<dbReference type="Gene3D" id="3.40.710.10">
    <property type="entry name" value="DD-peptidase/beta-lactamase superfamily"/>
    <property type="match status" value="1"/>
</dbReference>
<organism evidence="3 4">
    <name type="scientific">Curtobacterium oceanosedimentum</name>
    <dbReference type="NCBI Taxonomy" id="465820"/>
    <lineage>
        <taxon>Bacteria</taxon>
        <taxon>Bacillati</taxon>
        <taxon>Actinomycetota</taxon>
        <taxon>Actinomycetes</taxon>
        <taxon>Micrococcales</taxon>
        <taxon>Microbacteriaceae</taxon>
        <taxon>Curtobacterium</taxon>
    </lineage>
</organism>